<evidence type="ECO:0000259" key="6">
    <source>
        <dbReference type="SMART" id="SM00382"/>
    </source>
</evidence>
<reference evidence="8" key="1">
    <citation type="journal article" date="2014" name="Front. Microbiol.">
        <title>High frequency of phylogenetically diverse reductive dehalogenase-homologous genes in deep subseafloor sedimentary metagenomes.</title>
        <authorList>
            <person name="Kawai M."/>
            <person name="Futagami T."/>
            <person name="Toyoda A."/>
            <person name="Takaki Y."/>
            <person name="Nishi S."/>
            <person name="Hori S."/>
            <person name="Arai W."/>
            <person name="Tsubouchi T."/>
            <person name="Morono Y."/>
            <person name="Uchiyama I."/>
            <person name="Ito T."/>
            <person name="Fujiyama A."/>
            <person name="Inagaki F."/>
            <person name="Takami H."/>
        </authorList>
    </citation>
    <scope>NUCLEOTIDE SEQUENCE</scope>
    <source>
        <strain evidence="8">Expedition CK06-06</strain>
    </source>
</reference>
<evidence type="ECO:0000259" key="7">
    <source>
        <dbReference type="SMART" id="SM00962"/>
    </source>
</evidence>
<keyword evidence="3" id="KW-0547">Nucleotide-binding</keyword>
<name>X1JLD4_9ZZZZ</name>
<feature type="non-terminal residue" evidence="8">
    <location>
        <position position="1"/>
    </location>
</feature>
<dbReference type="GO" id="GO:0005047">
    <property type="term" value="F:signal recognition particle binding"/>
    <property type="evidence" value="ECO:0007669"/>
    <property type="project" value="TreeGrafter"/>
</dbReference>
<sequence length="263" mass="28856">VAELFLLRRQLRSVKAQLRAARSCPFLEPFDFCFNLLTETGTPDHVAEILIMRTEEQLVGMGDASPVPRSEALVELKRQISYFFLPQPAKRSRRKREVVVVVGPSGAGKTSLTVKLASHQAVYRDRRVGIISTDIFRAGANAGLKSLGKILSVPIIEVRQVDDIARALTNLSKYDVILVDTPGRSPLSKGSLPDLQTQLAVLQPTETLLVLSANMALEELWLFTGLYQGIHPSGLVVTKLDETSKPGKVLGLVDDSSLPLKYV</sequence>
<dbReference type="Pfam" id="PF00448">
    <property type="entry name" value="SRP54"/>
    <property type="match status" value="1"/>
</dbReference>
<evidence type="ECO:0000256" key="2">
    <source>
        <dbReference type="ARBA" id="ARBA00008531"/>
    </source>
</evidence>
<dbReference type="GO" id="GO:0003924">
    <property type="term" value="F:GTPase activity"/>
    <property type="evidence" value="ECO:0007669"/>
    <property type="project" value="TreeGrafter"/>
</dbReference>
<feature type="domain" description="SRP54-type proteins GTP-binding" evidence="7">
    <location>
        <begin position="96"/>
        <end position="263"/>
    </location>
</feature>
<dbReference type="GO" id="GO:0005525">
    <property type="term" value="F:GTP binding"/>
    <property type="evidence" value="ECO:0007669"/>
    <property type="project" value="UniProtKB-KW"/>
</dbReference>
<feature type="domain" description="AAA+ ATPase" evidence="6">
    <location>
        <begin position="95"/>
        <end position="226"/>
    </location>
</feature>
<organism evidence="8">
    <name type="scientific">marine sediment metagenome</name>
    <dbReference type="NCBI Taxonomy" id="412755"/>
    <lineage>
        <taxon>unclassified sequences</taxon>
        <taxon>metagenomes</taxon>
        <taxon>ecological metagenomes</taxon>
    </lineage>
</organism>
<protein>
    <submittedName>
        <fullName evidence="8">Uncharacterized protein</fullName>
    </submittedName>
</protein>
<dbReference type="GO" id="GO:0005886">
    <property type="term" value="C:plasma membrane"/>
    <property type="evidence" value="ECO:0007669"/>
    <property type="project" value="TreeGrafter"/>
</dbReference>
<evidence type="ECO:0000256" key="4">
    <source>
        <dbReference type="ARBA" id="ARBA00023134"/>
    </source>
</evidence>
<dbReference type="Gene3D" id="3.40.50.300">
    <property type="entry name" value="P-loop containing nucleotide triphosphate hydrolases"/>
    <property type="match status" value="1"/>
</dbReference>
<evidence type="ECO:0000256" key="5">
    <source>
        <dbReference type="ARBA" id="ARBA00023136"/>
    </source>
</evidence>
<comment type="caution">
    <text evidence="8">The sequence shown here is derived from an EMBL/GenBank/DDBJ whole genome shotgun (WGS) entry which is preliminary data.</text>
</comment>
<dbReference type="SMART" id="SM00382">
    <property type="entry name" value="AAA"/>
    <property type="match status" value="1"/>
</dbReference>
<dbReference type="AlphaFoldDB" id="X1JLD4"/>
<gene>
    <name evidence="8" type="ORF">S03H2_49205</name>
</gene>
<comment type="similarity">
    <text evidence="2">Belongs to the GTP-binding SRP family.</text>
</comment>
<keyword evidence="4" id="KW-0342">GTP-binding</keyword>
<accession>X1JLD4</accession>
<evidence type="ECO:0000256" key="3">
    <source>
        <dbReference type="ARBA" id="ARBA00022741"/>
    </source>
</evidence>
<dbReference type="InterPro" id="IPR000897">
    <property type="entry name" value="SRP54_GTPase_dom"/>
</dbReference>
<dbReference type="Gene3D" id="1.20.120.1380">
    <property type="entry name" value="Flagellar FlhF biosynthesis protein, N domain"/>
    <property type="match status" value="1"/>
</dbReference>
<evidence type="ECO:0000256" key="1">
    <source>
        <dbReference type="ARBA" id="ARBA00004170"/>
    </source>
</evidence>
<dbReference type="PANTHER" id="PTHR43134:SF3">
    <property type="entry name" value="FLAGELLAR BIOSYNTHESIS PROTEIN FLHF"/>
    <property type="match status" value="1"/>
</dbReference>
<proteinExistence type="inferred from homology"/>
<dbReference type="SMART" id="SM00962">
    <property type="entry name" value="SRP54"/>
    <property type="match status" value="1"/>
</dbReference>
<keyword evidence="5" id="KW-0472">Membrane</keyword>
<dbReference type="EMBL" id="BARU01031079">
    <property type="protein sequence ID" value="GAH70573.1"/>
    <property type="molecule type" value="Genomic_DNA"/>
</dbReference>
<feature type="non-terminal residue" evidence="8">
    <location>
        <position position="263"/>
    </location>
</feature>
<comment type="subcellular location">
    <subcellularLocation>
        <location evidence="1">Membrane</location>
        <topology evidence="1">Peripheral membrane protein</topology>
    </subcellularLocation>
</comment>
<dbReference type="PANTHER" id="PTHR43134">
    <property type="entry name" value="SIGNAL RECOGNITION PARTICLE RECEPTOR SUBUNIT ALPHA"/>
    <property type="match status" value="1"/>
</dbReference>
<dbReference type="SUPFAM" id="SSF52540">
    <property type="entry name" value="P-loop containing nucleoside triphosphate hydrolases"/>
    <property type="match status" value="1"/>
</dbReference>
<dbReference type="InterPro" id="IPR003593">
    <property type="entry name" value="AAA+_ATPase"/>
</dbReference>
<evidence type="ECO:0000313" key="8">
    <source>
        <dbReference type="EMBL" id="GAH70573.1"/>
    </source>
</evidence>
<dbReference type="InterPro" id="IPR027417">
    <property type="entry name" value="P-loop_NTPase"/>
</dbReference>
<dbReference type="GO" id="GO:0006614">
    <property type="term" value="P:SRP-dependent cotranslational protein targeting to membrane"/>
    <property type="evidence" value="ECO:0007669"/>
    <property type="project" value="InterPro"/>
</dbReference>